<reference evidence="1 2" key="1">
    <citation type="submission" date="2014-04" db="EMBL/GenBank/DDBJ databases">
        <authorList>
            <consortium name="DOE Joint Genome Institute"/>
            <person name="Kuo A."/>
            <person name="Gay G."/>
            <person name="Dore J."/>
            <person name="Kohler A."/>
            <person name="Nagy L.G."/>
            <person name="Floudas D."/>
            <person name="Copeland A."/>
            <person name="Barry K.W."/>
            <person name="Cichocki N."/>
            <person name="Veneault-Fourrey C."/>
            <person name="LaButti K."/>
            <person name="Lindquist E.A."/>
            <person name="Lipzen A."/>
            <person name="Lundell T."/>
            <person name="Morin E."/>
            <person name="Murat C."/>
            <person name="Sun H."/>
            <person name="Tunlid A."/>
            <person name="Henrissat B."/>
            <person name="Grigoriev I.V."/>
            <person name="Hibbett D.S."/>
            <person name="Martin F."/>
            <person name="Nordberg H.P."/>
            <person name="Cantor M.N."/>
            <person name="Hua S.X."/>
        </authorList>
    </citation>
    <scope>NUCLEOTIDE SEQUENCE [LARGE SCALE GENOMIC DNA]</scope>
    <source>
        <strain evidence="2">h7</strain>
    </source>
</reference>
<gene>
    <name evidence="1" type="ORF">M413DRAFT_22998</name>
</gene>
<dbReference type="AlphaFoldDB" id="A0A0C2Z097"/>
<dbReference type="EMBL" id="KN831770">
    <property type="protein sequence ID" value="KIM46597.1"/>
    <property type="molecule type" value="Genomic_DNA"/>
</dbReference>
<evidence type="ECO:0000313" key="1">
    <source>
        <dbReference type="EMBL" id="KIM46597.1"/>
    </source>
</evidence>
<keyword evidence="2" id="KW-1185">Reference proteome</keyword>
<name>A0A0C2Z097_HEBCY</name>
<organism evidence="1 2">
    <name type="scientific">Hebeloma cylindrosporum</name>
    <dbReference type="NCBI Taxonomy" id="76867"/>
    <lineage>
        <taxon>Eukaryota</taxon>
        <taxon>Fungi</taxon>
        <taxon>Dikarya</taxon>
        <taxon>Basidiomycota</taxon>
        <taxon>Agaricomycotina</taxon>
        <taxon>Agaricomycetes</taxon>
        <taxon>Agaricomycetidae</taxon>
        <taxon>Agaricales</taxon>
        <taxon>Agaricineae</taxon>
        <taxon>Hymenogastraceae</taxon>
        <taxon>Hebeloma</taxon>
    </lineage>
</organism>
<dbReference type="STRING" id="686832.A0A0C2Z097"/>
<reference evidence="2" key="2">
    <citation type="submission" date="2015-01" db="EMBL/GenBank/DDBJ databases">
        <title>Evolutionary Origins and Diversification of the Mycorrhizal Mutualists.</title>
        <authorList>
            <consortium name="DOE Joint Genome Institute"/>
            <consortium name="Mycorrhizal Genomics Consortium"/>
            <person name="Kohler A."/>
            <person name="Kuo A."/>
            <person name="Nagy L.G."/>
            <person name="Floudas D."/>
            <person name="Copeland A."/>
            <person name="Barry K.W."/>
            <person name="Cichocki N."/>
            <person name="Veneault-Fourrey C."/>
            <person name="LaButti K."/>
            <person name="Lindquist E.A."/>
            <person name="Lipzen A."/>
            <person name="Lundell T."/>
            <person name="Morin E."/>
            <person name="Murat C."/>
            <person name="Riley R."/>
            <person name="Ohm R."/>
            <person name="Sun H."/>
            <person name="Tunlid A."/>
            <person name="Henrissat B."/>
            <person name="Grigoriev I.V."/>
            <person name="Hibbett D.S."/>
            <person name="Martin F."/>
        </authorList>
    </citation>
    <scope>NUCLEOTIDE SEQUENCE [LARGE SCALE GENOMIC DNA]</scope>
    <source>
        <strain evidence="2">h7</strain>
    </source>
</reference>
<dbReference type="HOGENOM" id="CLU_125772_0_0_1"/>
<accession>A0A0C2Z097</accession>
<proteinExistence type="predicted"/>
<evidence type="ECO:0000313" key="2">
    <source>
        <dbReference type="Proteomes" id="UP000053424"/>
    </source>
</evidence>
<dbReference type="OrthoDB" id="3056788at2759"/>
<dbReference type="Proteomes" id="UP000053424">
    <property type="component" value="Unassembled WGS sequence"/>
</dbReference>
<protein>
    <submittedName>
        <fullName evidence="1">Uncharacterized protein</fullName>
    </submittedName>
</protein>
<sequence length="158" mass="18101">MSSGATSSTAVEGINEAAGKERTDGWIWSFKAQPQMSDKELEEWIDEGDRVQWFRAEAEMQRWQEEWEIKQADFLRCICMFSTMSDVWQALGKDNIKGKAAYAKKKSAMFKAMENEARSKLSKAGHGNLPDLLVPGNRKILADYVEEERLKYVIPELM</sequence>